<name>A0ABS3PYA4_9FLAO</name>
<accession>A0ABS3PYA4</accession>
<dbReference type="Proteomes" id="UP000681610">
    <property type="component" value="Unassembled WGS sequence"/>
</dbReference>
<organism evidence="1 2">
    <name type="scientific">Capnocytophaga bilenii</name>
    <dbReference type="NCBI Taxonomy" id="2819369"/>
    <lineage>
        <taxon>Bacteria</taxon>
        <taxon>Pseudomonadati</taxon>
        <taxon>Bacteroidota</taxon>
        <taxon>Flavobacteriia</taxon>
        <taxon>Flavobacteriales</taxon>
        <taxon>Flavobacteriaceae</taxon>
        <taxon>Capnocytophaga</taxon>
    </lineage>
</organism>
<dbReference type="EMBL" id="JAGDYP010000005">
    <property type="protein sequence ID" value="MBO1884306.1"/>
    <property type="molecule type" value="Genomic_DNA"/>
</dbReference>
<reference evidence="1 2" key="1">
    <citation type="submission" date="2021-03" db="EMBL/GenBank/DDBJ databases">
        <title>Isolation and description of Capnocytophaga bilenii sp. nov., a novel Capnocytophaga species, isolated from a gingivitis subject.</title>
        <authorList>
            <person name="Antezack A."/>
            <person name="Monnet-Corti V."/>
            <person name="La Scola B."/>
        </authorList>
    </citation>
    <scope>NUCLEOTIDE SEQUENCE [LARGE SCALE GENOMIC DNA]</scope>
    <source>
        <strain evidence="1 2">Marseille-Q4570</strain>
    </source>
</reference>
<sequence length="315" mass="37164">MMRIFFFFLFVGVLWGQENDMKYYQYNLWLRPSINMDYLRLEVIEAPENESLKNKKLLPNYPVNLGFSMGIYNTFVTVGYSKSIVPLRDTDKYGKSKFFDFQVHSFFKERFLFDLYYQDYKGFYYTDKANIRLLNDTKIHQIGSELLYFRNLKEIALEQLLNHGKTQFGTAFGWYIGGGLYYHKIDIPALSYVNSNEVFRHIQAGVSVGVTGNINLTDNFTAFTLMGIGGYFGGEMKPLSKMKLNGYNNFRLLLSGVYTKKDWTFIFTVQENNKQLYYRKNEQIDINSSNIEISCIRQFRFQTKYRNRVMELLGM</sequence>
<protein>
    <submittedName>
        <fullName evidence="1">DUF4421 family protein</fullName>
    </submittedName>
</protein>
<dbReference type="Pfam" id="PF14391">
    <property type="entry name" value="DUF4421"/>
    <property type="match status" value="1"/>
</dbReference>
<dbReference type="InterPro" id="IPR025535">
    <property type="entry name" value="DUF4421"/>
</dbReference>
<dbReference type="RefSeq" id="WP_208058826.1">
    <property type="nucleotide sequence ID" value="NZ_JAGDYP010000005.1"/>
</dbReference>
<proteinExistence type="predicted"/>
<keyword evidence="2" id="KW-1185">Reference proteome</keyword>
<evidence type="ECO:0000313" key="1">
    <source>
        <dbReference type="EMBL" id="MBO1884306.1"/>
    </source>
</evidence>
<comment type="caution">
    <text evidence="1">The sequence shown here is derived from an EMBL/GenBank/DDBJ whole genome shotgun (WGS) entry which is preliminary data.</text>
</comment>
<evidence type="ECO:0000313" key="2">
    <source>
        <dbReference type="Proteomes" id="UP000681610"/>
    </source>
</evidence>
<gene>
    <name evidence="1" type="ORF">J4N46_07695</name>
</gene>